<dbReference type="EMBL" id="LAYC01000001">
    <property type="protein sequence ID" value="KYK61926.1"/>
    <property type="molecule type" value="Genomic_DNA"/>
</dbReference>
<accession>A0A151GXV9</accession>
<sequence>MAAFYHQTACPALNLCILITRAPVSDLLHRHGIEFTHCLLPRVRLRHLPLRFIDLFIPHVRIPLPWLVRFLITILERMDERRYKKGRSGQQSDPSFETPNPNQGCCARSLLELDRCDLFLAPSVFVEHVPQHVRESHTLLDGSVIDCACAVAGPNGGLIDPMEYNGESLFSSDPMLANDEYSSPSPTPSSLFSFPFALAGADILRSPSSFLGRIDEIMGANAEERWDDEYAHPHAQFPSTDEVDHAHSARSRRKKRGPQTAPAQTPQAKSRRQSLGHDAAFHLHGDEERVITERNQPNAAVDDDDSFIAKTVTPNDVDEQAIKEKLRDFWNLRENPISKPRIKVEGLAGHHHDLATKAKELQTGTFQGLFVDATAAENALMELGNLYRKPLRDVTVPAEDATFPTTTDEMTAVVKKVFDAIMDWSYILEWKAAVSRNDKLRIMKRLTSAAGGTDHGLDVGPEGLRPPVEELLAILPSVKLQQQRILGQVPSDLIIELVSWGVVHSKQLVKSLLTAGDGWKLRIVNCPRKEFRAKGNNRRVNAAKERQWHRMSTARSDARE</sequence>
<evidence type="ECO:0000313" key="3">
    <source>
        <dbReference type="Proteomes" id="UP000076580"/>
    </source>
</evidence>
<dbReference type="InParanoid" id="A0A151GXV9"/>
<feature type="compositionally biased region" description="Basic residues" evidence="1">
    <location>
        <begin position="248"/>
        <end position="257"/>
    </location>
</feature>
<feature type="region of interest" description="Disordered" evidence="1">
    <location>
        <begin position="234"/>
        <end position="274"/>
    </location>
</feature>
<dbReference type="Proteomes" id="UP000076580">
    <property type="component" value="Chromosome 01"/>
</dbReference>
<reference evidence="2 3" key="1">
    <citation type="journal article" date="2016" name="Sci. Rep.">
        <title>Insights into Adaptations to a Near-Obligate Nematode Endoparasitic Lifestyle from the Finished Genome of Drechmeria coniospora.</title>
        <authorList>
            <person name="Zhang L."/>
            <person name="Zhou Z."/>
            <person name="Guo Q."/>
            <person name="Fokkens L."/>
            <person name="Miskei M."/>
            <person name="Pocsi I."/>
            <person name="Zhang W."/>
            <person name="Chen M."/>
            <person name="Wang L."/>
            <person name="Sun Y."/>
            <person name="Donzelli B.G."/>
            <person name="Gibson D.M."/>
            <person name="Nelson D.R."/>
            <person name="Luo J.G."/>
            <person name="Rep M."/>
            <person name="Liu H."/>
            <person name="Yang S."/>
            <person name="Wang J."/>
            <person name="Krasnoff S.B."/>
            <person name="Xu Y."/>
            <person name="Molnar I."/>
            <person name="Lin M."/>
        </authorList>
    </citation>
    <scope>NUCLEOTIDE SEQUENCE [LARGE SCALE GENOMIC DNA]</scope>
    <source>
        <strain evidence="2 3">ARSEF 6962</strain>
    </source>
</reference>
<protein>
    <submittedName>
        <fullName evidence="2">Uncharacterized protein</fullName>
    </submittedName>
</protein>
<gene>
    <name evidence="2" type="ORF">DCS_03071</name>
</gene>
<comment type="caution">
    <text evidence="2">The sequence shown here is derived from an EMBL/GenBank/DDBJ whole genome shotgun (WGS) entry which is preliminary data.</text>
</comment>
<keyword evidence="3" id="KW-1185">Reference proteome</keyword>
<name>A0A151GXV9_DRECN</name>
<evidence type="ECO:0000256" key="1">
    <source>
        <dbReference type="SAM" id="MobiDB-lite"/>
    </source>
</evidence>
<dbReference type="STRING" id="98403.A0A151GXV9"/>
<organism evidence="2 3">
    <name type="scientific">Drechmeria coniospora</name>
    <name type="common">Nematophagous fungus</name>
    <name type="synonym">Meria coniospora</name>
    <dbReference type="NCBI Taxonomy" id="98403"/>
    <lineage>
        <taxon>Eukaryota</taxon>
        <taxon>Fungi</taxon>
        <taxon>Dikarya</taxon>
        <taxon>Ascomycota</taxon>
        <taxon>Pezizomycotina</taxon>
        <taxon>Sordariomycetes</taxon>
        <taxon>Hypocreomycetidae</taxon>
        <taxon>Hypocreales</taxon>
        <taxon>Ophiocordycipitaceae</taxon>
        <taxon>Drechmeria</taxon>
    </lineage>
</organism>
<evidence type="ECO:0000313" key="2">
    <source>
        <dbReference type="EMBL" id="KYK61926.1"/>
    </source>
</evidence>
<dbReference type="RefSeq" id="XP_040661278.1">
    <property type="nucleotide sequence ID" value="XM_040800395.1"/>
</dbReference>
<dbReference type="GeneID" id="63715714"/>
<proteinExistence type="predicted"/>
<feature type="region of interest" description="Disordered" evidence="1">
    <location>
        <begin position="535"/>
        <end position="560"/>
    </location>
</feature>
<dbReference type="AlphaFoldDB" id="A0A151GXV9"/>